<sequence length="42" mass="5002">MHCSRRSYCDRYAIYHTFFMVMCAIILRRNSKTKGRGDSVIN</sequence>
<protein>
    <submittedName>
        <fullName evidence="2">Uncharacterized protein</fullName>
    </submittedName>
</protein>
<reference evidence="2 3" key="1">
    <citation type="journal article" date="2010" name="J. Bacteriol.">
        <title>Short-term signatures of evolutionary change in the Salmonella enterica serovar typhimurium 14028 genome.</title>
        <authorList>
            <person name="Jarvik T."/>
            <person name="Smillie C."/>
            <person name="Groisman E.A."/>
            <person name="Ochman H."/>
        </authorList>
    </citation>
    <scope>NUCLEOTIDE SEQUENCE [LARGE SCALE GENOMIC DNA]</scope>
    <source>
        <strain evidence="3">14028s / SGSC 2262</strain>
    </source>
</reference>
<evidence type="ECO:0000313" key="2">
    <source>
        <dbReference type="EMBL" id="ACY90218.1"/>
    </source>
</evidence>
<evidence type="ECO:0000313" key="3">
    <source>
        <dbReference type="Proteomes" id="UP000002695"/>
    </source>
</evidence>
<gene>
    <name evidence="2" type="ordered locus">STM14_3815</name>
</gene>
<dbReference type="AlphaFoldDB" id="A0A0F6B6S1"/>
<name>A0A0F6B6S1_SALT1</name>
<feature type="transmembrane region" description="Helical" evidence="1">
    <location>
        <begin position="12"/>
        <end position="27"/>
    </location>
</feature>
<dbReference type="HOGENOM" id="CLU_3257641_0_0_6"/>
<dbReference type="EMBL" id="CP001363">
    <property type="protein sequence ID" value="ACY90218.1"/>
    <property type="molecule type" value="Genomic_DNA"/>
</dbReference>
<dbReference type="Proteomes" id="UP000002695">
    <property type="component" value="Chromosome"/>
</dbReference>
<dbReference type="KEGG" id="seo:STM14_3815"/>
<organism evidence="2 3">
    <name type="scientific">Salmonella typhimurium (strain 14028s / SGSC 2262)</name>
    <dbReference type="NCBI Taxonomy" id="588858"/>
    <lineage>
        <taxon>Bacteria</taxon>
        <taxon>Pseudomonadati</taxon>
        <taxon>Pseudomonadota</taxon>
        <taxon>Gammaproteobacteria</taxon>
        <taxon>Enterobacterales</taxon>
        <taxon>Enterobacteriaceae</taxon>
        <taxon>Salmonella</taxon>
    </lineage>
</organism>
<evidence type="ECO:0000256" key="1">
    <source>
        <dbReference type="SAM" id="Phobius"/>
    </source>
</evidence>
<keyword evidence="3" id="KW-1185">Reference proteome</keyword>
<keyword evidence="1" id="KW-0472">Membrane</keyword>
<proteinExistence type="predicted"/>
<keyword evidence="1" id="KW-1133">Transmembrane helix</keyword>
<accession>A0A0F6B6S1</accession>
<keyword evidence="1" id="KW-0812">Transmembrane</keyword>